<feature type="region of interest" description="Disordered" evidence="1">
    <location>
        <begin position="252"/>
        <end position="318"/>
    </location>
</feature>
<keyword evidence="4" id="KW-1185">Reference proteome</keyword>
<dbReference type="Proteomes" id="UP000613740">
    <property type="component" value="Unassembled WGS sequence"/>
</dbReference>
<dbReference type="PANTHER" id="PTHR14074">
    <property type="entry name" value="HELICASE WITH DEATH DOMAIN-RELATED"/>
    <property type="match status" value="1"/>
</dbReference>
<dbReference type="EMBL" id="JAEHOD010000028">
    <property type="protein sequence ID" value="KAG2445123.1"/>
    <property type="molecule type" value="Genomic_DNA"/>
</dbReference>
<feature type="compositionally biased region" description="Basic and acidic residues" evidence="1">
    <location>
        <begin position="565"/>
        <end position="574"/>
    </location>
</feature>
<sequence>MVLDAYNYNTTTNNNSSNDDDDDDEERRRRPRVLAVTASPASHRDPEKLQHKMARLLGRLGAAIHVVPVMKAAAAGAAGAATGPGPAGAAGPAGPQQQQAPAHLQTAALAAARPPATRQVAMRDVDVALIRRLQACALTTAVDLAEALQELQPAGEHAERELCELQEKLWQAAAATLRRQQQEGAPLTVVLNDIGVVIGERGIARRFAERYRCPRLHRAARLLDQLRKCVEFTEDAGCEAALPHLALKAARMAVEEQQQEEEEQGEMEEEEEEEEDEMEEEEERQGQGQEEGQGEEKEQGEGEEGQGEGVVAISGGASTGVNARGGGGGGFLTQLRAAAATLQLPSGAEAAAQLAAAREAAEGPKPGNSCGDVALRVSKVARALLVDGRGGLLQPFGSGSTVQLLQPLQPQQPQPQQPPQQQQAGAAALQLVRGCFTSGVLEASTFPKFWTLIEFLQGYGPGPAAATAAAGAAAAVAGSGSSNSSGGGGDCFRGIVCVRTRQAVYHLADMIRRTAQLAHVEAFEMNGRGSTAGKRLLLTSPSPQQQGPSQPPPPQLPQQQQQQQQDRHSRGMSDGDKEAVLRWFRVGGQQAAPAGGGGGVSCKVLIATPVAEEGLDVPSCEFVVRYNAAATGIQRTQSQVRARAFDRAVFVTILQDGSLDTHLDDKSRQEQSVMDGYLRLREKEEGAGAGAAGAAAAAAAGSCSSSSRAAAG</sequence>
<dbReference type="AlphaFoldDB" id="A0A835WD30"/>
<dbReference type="InterPro" id="IPR027417">
    <property type="entry name" value="P-loop_NTPase"/>
</dbReference>
<name>A0A835WD30_9CHLO</name>
<dbReference type="Gene3D" id="3.40.50.300">
    <property type="entry name" value="P-loop containing nucleotide triphosphate hydrolases"/>
    <property type="match status" value="2"/>
</dbReference>
<dbReference type="OrthoDB" id="1469196at2759"/>
<dbReference type="GO" id="GO:0005737">
    <property type="term" value="C:cytoplasm"/>
    <property type="evidence" value="ECO:0007669"/>
    <property type="project" value="TreeGrafter"/>
</dbReference>
<feature type="region of interest" description="Disordered" evidence="1">
    <location>
        <begin position="78"/>
        <end position="105"/>
    </location>
</feature>
<dbReference type="SMART" id="SM00490">
    <property type="entry name" value="HELICc"/>
    <property type="match status" value="1"/>
</dbReference>
<comment type="caution">
    <text evidence="3">The sequence shown here is derived from an EMBL/GenBank/DDBJ whole genome shotgun (WGS) entry which is preliminary data.</text>
</comment>
<evidence type="ECO:0000256" key="1">
    <source>
        <dbReference type="SAM" id="MobiDB-lite"/>
    </source>
</evidence>
<feature type="domain" description="Helicase C-terminal" evidence="2">
    <location>
        <begin position="509"/>
        <end position="645"/>
    </location>
</feature>
<evidence type="ECO:0000313" key="4">
    <source>
        <dbReference type="Proteomes" id="UP000613740"/>
    </source>
</evidence>
<reference evidence="3" key="1">
    <citation type="journal article" date="2020" name="bioRxiv">
        <title>Comparative genomics of Chlamydomonas.</title>
        <authorList>
            <person name="Craig R.J."/>
            <person name="Hasan A.R."/>
            <person name="Ness R.W."/>
            <person name="Keightley P.D."/>
        </authorList>
    </citation>
    <scope>NUCLEOTIDE SEQUENCE</scope>
    <source>
        <strain evidence="3">CCAP 11/173</strain>
    </source>
</reference>
<evidence type="ECO:0000259" key="2">
    <source>
        <dbReference type="SMART" id="SM00490"/>
    </source>
</evidence>
<feature type="compositionally biased region" description="Acidic residues" evidence="1">
    <location>
        <begin position="257"/>
        <end position="283"/>
    </location>
</feature>
<dbReference type="Pfam" id="PF00271">
    <property type="entry name" value="Helicase_C"/>
    <property type="match status" value="1"/>
</dbReference>
<protein>
    <recommendedName>
        <fullName evidence="2">Helicase C-terminal domain-containing protein</fullName>
    </recommendedName>
</protein>
<feature type="compositionally biased region" description="Low complexity" evidence="1">
    <location>
        <begin position="1"/>
        <end position="17"/>
    </location>
</feature>
<dbReference type="InterPro" id="IPR001650">
    <property type="entry name" value="Helicase_C-like"/>
</dbReference>
<gene>
    <name evidence="3" type="ORF">HYH02_008989</name>
</gene>
<feature type="region of interest" description="Disordered" evidence="1">
    <location>
        <begin position="1"/>
        <end position="48"/>
    </location>
</feature>
<dbReference type="PANTHER" id="PTHR14074:SF16">
    <property type="entry name" value="ANTIVIRAL INNATE IMMUNE RESPONSE RECEPTOR RIG-I"/>
    <property type="match status" value="1"/>
</dbReference>
<evidence type="ECO:0000313" key="3">
    <source>
        <dbReference type="EMBL" id="KAG2445123.1"/>
    </source>
</evidence>
<organism evidence="3 4">
    <name type="scientific">Chlamydomonas schloesseri</name>
    <dbReference type="NCBI Taxonomy" id="2026947"/>
    <lineage>
        <taxon>Eukaryota</taxon>
        <taxon>Viridiplantae</taxon>
        <taxon>Chlorophyta</taxon>
        <taxon>core chlorophytes</taxon>
        <taxon>Chlorophyceae</taxon>
        <taxon>CS clade</taxon>
        <taxon>Chlamydomonadales</taxon>
        <taxon>Chlamydomonadaceae</taxon>
        <taxon>Chlamydomonas</taxon>
    </lineage>
</organism>
<dbReference type="InterPro" id="IPR051363">
    <property type="entry name" value="RLR_Helicase"/>
</dbReference>
<accession>A0A835WD30</accession>
<dbReference type="SUPFAM" id="SSF52540">
    <property type="entry name" value="P-loop containing nucleoside triphosphate hydrolases"/>
    <property type="match status" value="1"/>
</dbReference>
<proteinExistence type="predicted"/>
<feature type="region of interest" description="Disordered" evidence="1">
    <location>
        <begin position="533"/>
        <end position="574"/>
    </location>
</feature>